<reference evidence="2 3" key="1">
    <citation type="submission" date="2019-03" db="EMBL/GenBank/DDBJ databases">
        <title>The genome sequence of a newly discovered highly antifungal drug resistant Aspergillus species, Aspergillus tanneri NIH 1004.</title>
        <authorList>
            <person name="Mounaud S."/>
            <person name="Singh I."/>
            <person name="Joardar V."/>
            <person name="Pakala S."/>
            <person name="Pakala S."/>
            <person name="Venepally P."/>
            <person name="Hoover J."/>
            <person name="Nierman W."/>
            <person name="Chung J."/>
            <person name="Losada L."/>
        </authorList>
    </citation>
    <scope>NUCLEOTIDE SEQUENCE [LARGE SCALE GENOMIC DNA]</scope>
    <source>
        <strain evidence="2 3">NIH1004</strain>
    </source>
</reference>
<evidence type="ECO:0000256" key="1">
    <source>
        <dbReference type="SAM" id="MobiDB-lite"/>
    </source>
</evidence>
<name>A0A4S3J9B3_9EURO</name>
<protein>
    <submittedName>
        <fullName evidence="2">Uncharacterized protein</fullName>
    </submittedName>
</protein>
<accession>A0A4S3J9B3</accession>
<evidence type="ECO:0000313" key="2">
    <source>
        <dbReference type="EMBL" id="THC91659.1"/>
    </source>
</evidence>
<proteinExistence type="predicted"/>
<comment type="caution">
    <text evidence="2">The sequence shown here is derived from an EMBL/GenBank/DDBJ whole genome shotgun (WGS) entry which is preliminary data.</text>
</comment>
<dbReference type="AlphaFoldDB" id="A0A4S3J9B3"/>
<dbReference type="VEuPathDB" id="FungiDB:EYZ11_008879"/>
<gene>
    <name evidence="2" type="ORF">EYZ11_008879</name>
</gene>
<dbReference type="EMBL" id="SOSA01000395">
    <property type="protein sequence ID" value="THC91659.1"/>
    <property type="molecule type" value="Genomic_DNA"/>
</dbReference>
<organism evidence="2 3">
    <name type="scientific">Aspergillus tanneri</name>
    <dbReference type="NCBI Taxonomy" id="1220188"/>
    <lineage>
        <taxon>Eukaryota</taxon>
        <taxon>Fungi</taxon>
        <taxon>Dikarya</taxon>
        <taxon>Ascomycota</taxon>
        <taxon>Pezizomycotina</taxon>
        <taxon>Eurotiomycetes</taxon>
        <taxon>Eurotiomycetidae</taxon>
        <taxon>Eurotiales</taxon>
        <taxon>Aspergillaceae</taxon>
        <taxon>Aspergillus</taxon>
        <taxon>Aspergillus subgen. Circumdati</taxon>
    </lineage>
</organism>
<evidence type="ECO:0000313" key="3">
    <source>
        <dbReference type="Proteomes" id="UP000308092"/>
    </source>
</evidence>
<sequence>MYTSVVNESARIDSIPTWFEGVLLNFAENMLFTAETSTNGQLKVTTTGKEDGKIAVTQIREEGSEPATSFTWAQLRQKKK</sequence>
<feature type="region of interest" description="Disordered" evidence="1">
    <location>
        <begin position="60"/>
        <end position="80"/>
    </location>
</feature>
<keyword evidence="3" id="KW-1185">Reference proteome</keyword>
<dbReference type="Proteomes" id="UP000308092">
    <property type="component" value="Unassembled WGS sequence"/>
</dbReference>
<dbReference type="STRING" id="1220188.A0A4S3J9B3"/>